<keyword evidence="4" id="KW-1133">Transmembrane helix</keyword>
<keyword evidence="1" id="KW-0433">Leucine-rich repeat</keyword>
<proteinExistence type="predicted"/>
<feature type="signal peptide" evidence="5">
    <location>
        <begin position="1"/>
        <end position="24"/>
    </location>
</feature>
<dbReference type="InterPro" id="IPR050328">
    <property type="entry name" value="Dev_Immune_Receptor"/>
</dbReference>
<dbReference type="PANTHER" id="PTHR24373:SF275">
    <property type="entry name" value="TIR DOMAIN-CONTAINING PROTEIN"/>
    <property type="match status" value="1"/>
</dbReference>
<dbReference type="PANTHER" id="PTHR24373">
    <property type="entry name" value="SLIT RELATED LEUCINE-RICH REPEAT NEURONAL PROTEIN"/>
    <property type="match status" value="1"/>
</dbReference>
<name>A0A7E4WCZ6_PANRE</name>
<dbReference type="SUPFAM" id="SSF52058">
    <property type="entry name" value="L domain-like"/>
    <property type="match status" value="2"/>
</dbReference>
<organism evidence="6 7">
    <name type="scientific">Panagrellus redivivus</name>
    <name type="common">Microworm</name>
    <dbReference type="NCBI Taxonomy" id="6233"/>
    <lineage>
        <taxon>Eukaryota</taxon>
        <taxon>Metazoa</taxon>
        <taxon>Ecdysozoa</taxon>
        <taxon>Nematoda</taxon>
        <taxon>Chromadorea</taxon>
        <taxon>Rhabditida</taxon>
        <taxon>Tylenchina</taxon>
        <taxon>Panagrolaimomorpha</taxon>
        <taxon>Panagrolaimoidea</taxon>
        <taxon>Panagrolaimidae</taxon>
        <taxon>Panagrellus</taxon>
    </lineage>
</organism>
<dbReference type="InterPro" id="IPR003591">
    <property type="entry name" value="Leu-rich_rpt_typical-subtyp"/>
</dbReference>
<evidence type="ECO:0000256" key="3">
    <source>
        <dbReference type="ARBA" id="ARBA00022737"/>
    </source>
</evidence>
<dbReference type="Proteomes" id="UP000492821">
    <property type="component" value="Unassembled WGS sequence"/>
</dbReference>
<dbReference type="Pfam" id="PF13855">
    <property type="entry name" value="LRR_8"/>
    <property type="match status" value="3"/>
</dbReference>
<keyword evidence="2 5" id="KW-0732">Signal</keyword>
<evidence type="ECO:0000313" key="7">
    <source>
        <dbReference type="WBParaSite" id="Pan_g9359.t1"/>
    </source>
</evidence>
<evidence type="ECO:0000256" key="1">
    <source>
        <dbReference type="ARBA" id="ARBA00022614"/>
    </source>
</evidence>
<dbReference type="InterPro" id="IPR001611">
    <property type="entry name" value="Leu-rich_rpt"/>
</dbReference>
<dbReference type="AlphaFoldDB" id="A0A7E4WCZ6"/>
<keyword evidence="4" id="KW-0812">Transmembrane</keyword>
<dbReference type="SMART" id="SM00364">
    <property type="entry name" value="LRR_BAC"/>
    <property type="match status" value="4"/>
</dbReference>
<keyword evidence="3" id="KW-0677">Repeat</keyword>
<sequence length="943" mass="103416">MKMGLRRLAIGLLISLILIGPSAASDCPAALPAPCTCENLVDGFRVSCLENADLNGIISALKDDYIDKLDIRNCATPIKNLVNLPAMNVRSLTISGCGIEHVAEKAFSKLAANLEELKLSNNSLSTMPLWGEMPKLEALNLNYNLLTDIPEAAFDALPKLRFLRVKGNKLKALSNNALNETKPTLELLDLSSNVFSMVPARNLRNSPKLMHLDLSGNAISELGKFSFMNLPSLKELRLNSNRIGVLAPMAFMNVPDLSHLHVRDNLLKEVQPGILKMFKQLEIVDLSQNSLIKIPPFNDMPNLKNIKIDSNKFRRIDTMTFAANPKLQIISVQNNEISLIAKNAFDGLDQLVILLLGNNSLSTIEKGAFDGIKNLQQLTLHNNSIVEVSNVSLISLPKLNVLDLSDNKLRRIAPGAFTAQKNLYWLDLSDNGLQTFEKGVFEQKISNIILDGNNFTCDEKFDWFVTYLVQKQVRTFVASGQPEIACAAPPKYLGVRLKDLMIKKANETLTQSMNTLGFNSNSNTGANAAFLASLLPSLLGGQSQAAGGAGGVLAQLTQAMPSLRNIPGMNYGNGRSGGAMGQANANLDSAIEQFTEPLVRFATGGQPVPSDIRQFIDSIPNLVVNIPGFGNIDLKKIPPPILEHVLKGGQVPGIPRETLDLVVKKYTQQMYEAAERAQNNRARPDDEKFLPPLTTLPQELVSTVMNGDSIPHLSNEQSNTIRRYYAQQIPVAFGNSSSGSPQFSPEMFSMLNLLPPNYNFSKIPAEVIQAVMKGEMPDLSLLPQDVIDHLRENSDKMFKSFKLSPNMTIEEILSKLPRFEPALLPVTFTPYDINQVDSDLVIKSEKSTFTASQLRLYTAIAIAFFAAISAVILALFCWHLRRDRVAGSGRDSQTAPVVAQGIEEEYASGSCRNPSQFSVRSPVHSVVNDSFSPTRAAVARRLK</sequence>
<dbReference type="SMART" id="SM00369">
    <property type="entry name" value="LRR_TYP"/>
    <property type="match status" value="12"/>
</dbReference>
<dbReference type="InterPro" id="IPR032675">
    <property type="entry name" value="LRR_dom_sf"/>
</dbReference>
<keyword evidence="6" id="KW-1185">Reference proteome</keyword>
<evidence type="ECO:0000256" key="2">
    <source>
        <dbReference type="ARBA" id="ARBA00022729"/>
    </source>
</evidence>
<dbReference type="InterPro" id="IPR026906">
    <property type="entry name" value="LRR_5"/>
</dbReference>
<dbReference type="PRINTS" id="PR00019">
    <property type="entry name" value="LEURICHRPT"/>
</dbReference>
<keyword evidence="4" id="KW-0472">Membrane</keyword>
<evidence type="ECO:0000256" key="5">
    <source>
        <dbReference type="SAM" id="SignalP"/>
    </source>
</evidence>
<reference evidence="6" key="1">
    <citation type="journal article" date="2013" name="Genetics">
        <title>The draft genome and transcriptome of Panagrellus redivivus are shaped by the harsh demands of a free-living lifestyle.</title>
        <authorList>
            <person name="Srinivasan J."/>
            <person name="Dillman A.R."/>
            <person name="Macchietto M.G."/>
            <person name="Heikkinen L."/>
            <person name="Lakso M."/>
            <person name="Fracchia K.M."/>
            <person name="Antoshechkin I."/>
            <person name="Mortazavi A."/>
            <person name="Wong G."/>
            <person name="Sternberg P.W."/>
        </authorList>
    </citation>
    <scope>NUCLEOTIDE SEQUENCE [LARGE SCALE GENOMIC DNA]</scope>
    <source>
        <strain evidence="6">MT8872</strain>
    </source>
</reference>
<feature type="chain" id="PRO_5028809960" evidence="5">
    <location>
        <begin position="25"/>
        <end position="943"/>
    </location>
</feature>
<reference evidence="7" key="2">
    <citation type="submission" date="2020-10" db="UniProtKB">
        <authorList>
            <consortium name="WormBaseParasite"/>
        </authorList>
    </citation>
    <scope>IDENTIFICATION</scope>
</reference>
<dbReference type="Gene3D" id="3.80.10.10">
    <property type="entry name" value="Ribonuclease Inhibitor"/>
    <property type="match status" value="3"/>
</dbReference>
<protein>
    <submittedName>
        <fullName evidence="7">LRRCT domain-containing protein</fullName>
    </submittedName>
</protein>
<feature type="transmembrane region" description="Helical" evidence="4">
    <location>
        <begin position="856"/>
        <end position="880"/>
    </location>
</feature>
<dbReference type="Pfam" id="PF13306">
    <property type="entry name" value="LRR_5"/>
    <property type="match status" value="1"/>
</dbReference>
<dbReference type="WBParaSite" id="Pan_g9359.t1">
    <property type="protein sequence ID" value="Pan_g9359.t1"/>
    <property type="gene ID" value="Pan_g9359"/>
</dbReference>
<accession>A0A7E4WCZ6</accession>
<evidence type="ECO:0000313" key="6">
    <source>
        <dbReference type="Proteomes" id="UP000492821"/>
    </source>
</evidence>
<evidence type="ECO:0000256" key="4">
    <source>
        <dbReference type="SAM" id="Phobius"/>
    </source>
</evidence>
<dbReference type="PROSITE" id="PS51450">
    <property type="entry name" value="LRR"/>
    <property type="match status" value="6"/>
</dbReference>